<feature type="disulfide bond" evidence="17">
    <location>
        <begin position="953"/>
        <end position="971"/>
    </location>
</feature>
<dbReference type="InterPro" id="IPR050685">
    <property type="entry name" value="LDLR"/>
</dbReference>
<feature type="disulfide bond" evidence="17">
    <location>
        <begin position="1009"/>
        <end position="1024"/>
    </location>
</feature>
<dbReference type="InterPro" id="IPR036055">
    <property type="entry name" value="LDL_receptor-like_sf"/>
</dbReference>
<feature type="domain" description="Ig-like" evidence="23">
    <location>
        <begin position="2860"/>
        <end position="2946"/>
    </location>
</feature>
<dbReference type="GO" id="GO:0005886">
    <property type="term" value="C:plasma membrane"/>
    <property type="evidence" value="ECO:0007669"/>
    <property type="project" value="TreeGrafter"/>
</dbReference>
<feature type="disulfide bond" evidence="18">
    <location>
        <begin position="1767"/>
        <end position="1776"/>
    </location>
</feature>
<dbReference type="PROSITE" id="PS50027">
    <property type="entry name" value="EGF_LAM_2"/>
    <property type="match status" value="3"/>
</dbReference>
<dbReference type="InterPro" id="IPR036179">
    <property type="entry name" value="Ig-like_dom_sf"/>
</dbReference>
<sequence length="3936" mass="436905">MSYHVALEYFEINRLHWFSVCDEREFACDDGSCIPAADRCNRIEDCPAGEDELDCQNDECEDGYQCDDGRCLDMDRRCDRKHDCPGGEDEEDCDEACGSHQWQCDYGNCISLTKRCDGNIDCPEDMSDERNCPKEVEAQEGNCSLGYRKCADNIQCIPEQFWCNGLVDCKDHSDEAHCPCTVDEYTCKSGSCIPQLAVCDSAKDCPDGDDEENCECARNEFKCVRGGLCIPLEKKCDGDYDCLDESDEYTCAKTTVKPHLKSLDKTLDSKAHSRNHFGKGCKEGEFQCESDGVCIVGYKVCNDYNDCTDHSDEKYCEDFESGDYLDQENQCEVNEISCDGNKCLPAAYKCDQTVDCEDGTDEADCDPQENCRENEFQCENQECVDIRDRCNGFQDCSDNSDETNCVSCGANTFHCRVSQECIQDYKQCDGSYDCADNTDEEGCSRSDTTESPQGSQECSSHEWQCRNGECINSEFVCDVTVDCVDSSDEDEAFCNQYRGKTEIDNEIDDRDPVDTSTDHCQDDEFYCGGRCIESEKVCDGVPDCVDYSDEYNCPPTEQSSVKPACPEDECNDGTCIYKSQMCDGQRDCAGGEDENDCPCRDDEFQCRDGVCIPADQRCNRRYDCSDGSDEQDCPSPREQQRCRPGEFQCNTGECISDSRKCDRHVDCRDGSDENDCPHIHSHIFNRTEESRDPYYPPITRPLTTTTPQPRYESRNFCSREEWLCGSGECIPLNAKCDGRYDCRDFSDEKSCQIESRECDRNMFRCENGPCIPESLRCNGNVDCPFDTSDELDCPRSQPRPDSGVGLNLKTYPNEQIIKESREVVFQCRDEGPIRARVHWVRRNNRQLPPGTRDLNGRLEIPNILVDQGGEYICEAVGYPKSTPGSSVSVFLTVEKYNRTDYIVPLACGPNQATCMNGDCIAKSKICDGVFDCTDGSDENSCSSGRCEPNEFKCNNRKCVLKTWRCDGENDCGDNSDEDGCGASQIGVGSCRFDEFQCANRQCIPKSFQCDSQSDCSDNTDEIGCIAPAVITPPPPMVRLQAGVVFNITCRATGNPIPLVVWRLNWGHIPEKCQTTSDNGFGTLTCPDIQPIDSGAYSCEIINSMGTHFVSPDTILVVAGRQQEDVCPVGLFNKNAIRREECINCFCFGVSTQCKSADLYSYLLNPPVTSQTVVGVDGPWNGLSDISVGEYDSHRLTSTRHGVNFRAADIPAAANRVYPYLSLPSEYTGNQLKSYGGFLRYEVEFSGRGGSNDIPDVIIQGNGYTLTYRVPNRLYPNSRNNITVGLTANNLYKIDGSYASREEVMMVLANVDTILVKLQYIDDGERDVELLHVTMDSAALRDMGLGSASLVEECRCPAGYVGLSCETCDVGYVRQQTGPWLGRCVREEEPCRPGTYGDPSRGISCKPCPCPVPGQSRARTCSMDTYGNVICNCDRGYSGQRCEECAPGYMGNPLSSQGCIPRPTSDCNPYGTERVRPDGRCECKIYVTGARCDQCSAEAFYLGPSGCINCFCMGVTSQCTSSNLYRDSVRSSFTSQQSDFALVSGYDEPTSIADRLRVENREVAYRNFAVTDETYYWSLPPSFLGNKLSAYGGNLTYTVRYTPQPSGGASRSNSPDIVIVSGNEITLHHYRQDSLPPTGSQTFEVPMYEDYWQHYSDGTSANREHLLMALANVTAIYIKATYTTVAEEAGLSQVELDIASEQNYGSNQRAWEVEQCTCPLGHQGLSCEDCSPGYYKGEQGLYLGLCEPCFCNGHSDECDSKTGICRGCRDNTYGDNCELCLPGFFGNATSGGCIPSDGSVRCDDCDVEGTSSCDIRRGTCNCKPNVVGSRCDQCREGTFGLSELNDYGCRECFCSGTTSYCSAGIYFRDEIPLFIIDEQNRFSLTDRDGNNALPEDFERNIDENEIVYRFNDDSSLYYWNLPQKLTGNLVLSYGGHLQITQHTEGTGRYTDDQDIIIKGNGITLFYVRPNYEQVTYRVPFVESSWQTQNQNGPHPASRADLLTALSNVESILVRASLRSYTAESRISDIILETAVTQRTSYGRVNDVEVCRCPPGYRGTSCEQCDNLYYRDVYDRSAGLLGTCKQCPCENAESCESGPNRRVQCRCLPGWTGEYCRDRAGAPPTQPPPSVRPPTIKVVINTPQIKIVEIGETTEFNCNGYYIVNNAPVTIRWYKYEGAFSERAFVDDGTLYIQDAQVDDSGVYICQAQIGSEIVRDNVTLTVGDSEGSSRAPEVVVSPAIISQEENSVAELRCSATGYPEPRIQWYRLDGQPLSSDVVIRGGYLRFNSLRRSDEGTYRCYAQNNVGDSDQTVQVYIRRSQPEAEEIFVSPDRYTGEPGVDVVLRCSSSPPGRVTWTKTGAVELPRNIFVSGEELTIRYSTVDDSGRYVCNIQFASGNQRSSFAEVSIVARSNEQTPRITPLERTYTVVQGSDFELSCESSGSPYPTIAWSMNGGQFESNAKQTGNVLRILNARPENSGVYICLASNNAGSDQVATIVEIERREPPVIELFPKEPQNLKIGESARLSCRVTSGTPYPTITWSRRDGRLLSTRFSEDYPGVITLREATVEDSGTYECKAINAAGATTLTATIQVHQVPVIILTPDRQSIDLTEGDELRFSCSAVGIPDPTVQIKVPDNSNVRVNTPYFAAGSGGRPEASISHPNIQRSQSGLYECIAINDAGQDTRYIQVNVQEKRGDVGVEGDDGEDNEVDYRPRRPEDRRPDDRRPDDRRPEQRPDDRRPERPDDRRPERPNYPPYYPPAVEPEGTVIDYPRGSEQSSFTVHLGERAEFNCKGEDNSMATEWRRADGRQLPYGSRNYGGQLVIENVRNDAAGIYECYAYDQVRRRPVTLLVAKLIVVAGPPKITFSPPMPIVVKAGEDVLIYCNATGEGALNVHWHAEGGHELPISVDVSGNYLRFNRIAPADEGRYVCTASSIYGNTTKVAEVIVNINSPPPEELPSYGRTKEAYEGDTVSLTCSDDNPRGRFSRFEWEREYEKLPPLAENRDNILILYNTRYEDGGRYICKTYSEDGRMTQNYVDLIIKPPIPFLKLNPSRSFAKPGDTVEVECTSSVGPHVKVTWEKPGNQPLPYNFEQYGNNLIVNNVQKEDSGKYSCVCYTDDGQVYMSEYELNVEDKPADIQAPKVEHAEVGATVVLRCNSRKPSTTYAWSRLHGTFPPDMDTSSEILKLINVQASDAGTYICTATNNGQSVEIPTTLVVTGAIPFFPQSPRSYMKFPKFDQAYSKFNFEITFRPERPNGLILYNGQRRGGGDYISLSLEDGVPQFRYSFGDQQGILAPEKALTLGEWHTVKVNRVRTNGWMIVDDQHPVTFPPNQKFQGLNLEEELFIGGVPKYDHIAPTASDVKEGFVGCVSRLMLNEREIKLNQEAILIEGTTSCEPCADEPCMNEGVCLETQTEHGYTCVCQEGYTGKNCQVEGFQCSLGVCGIGRCGETETGIECYCPLNRTGDRCQYIEHYDDGILSFKDGSYAAYNKLTGKKNIKFKIRPETDEDGVILYAAESDRAFGDFIAVVVKDKHIEFRYVVGGKVIPVIIRSKDPVKVDEWMDISVGRSRAGLGYLQVDNEPQVNEVKAGGRAQTLYLKSNLYIGGFDRRNVLNQGVGVTKGFQGCVAGLEIAGKGVDMIADMIESANVQNCGHQIVGGEDESSGEAETSTNVPAPICRPGYTGRSCDIISDICLANEPCEHGGICTTMPDNNYHCDCTLGYTGENCQHMVALKTKARFKGDGYLELNRSTIATSSSQLSSGLAVLFSTKEPNGLILWYGQERGKGFNGEDFLSLAVNDGILEFTFRIDDEESVIKHHSVPVIPNRRHIAILKRTANQASLELDGFTEYGETPRPTEKNEIFLAGHVFLGGAPDLKRFTGERYSNGFIGCIHTVEPILGGAIQLGENTISSLNVDDCSPDNEEEDDDDDFFGTEPPVV</sequence>
<proteinExistence type="predicted"/>
<dbReference type="PROSITE" id="PS51115">
    <property type="entry name" value="LAMININ_IVA"/>
    <property type="match status" value="3"/>
</dbReference>
<feature type="domain" description="Ig-like" evidence="23">
    <location>
        <begin position="2950"/>
        <end position="3031"/>
    </location>
</feature>
<dbReference type="Pfam" id="PF02210">
    <property type="entry name" value="Laminin_G_2"/>
    <property type="match status" value="2"/>
</dbReference>
<dbReference type="CDD" id="cd00054">
    <property type="entry name" value="EGF_CA"/>
    <property type="match status" value="2"/>
</dbReference>
<feature type="disulfide bond" evidence="15">
    <location>
        <begin position="3401"/>
        <end position="3418"/>
    </location>
</feature>
<evidence type="ECO:0000256" key="16">
    <source>
        <dbReference type="PROSITE-ProRule" id="PRU00122"/>
    </source>
</evidence>
<evidence type="ECO:0000256" key="10">
    <source>
        <dbReference type="ARBA" id="ARBA00022989"/>
    </source>
</evidence>
<keyword evidence="14 18" id="KW-0424">Laminin EGF-like domain</keyword>
<dbReference type="PROSITE" id="PS50068">
    <property type="entry name" value="LDLRA_2"/>
    <property type="match status" value="20"/>
</dbReference>
<feature type="disulfide bond" evidence="17">
    <location>
        <begin position="97"/>
        <end position="109"/>
    </location>
</feature>
<feature type="domain" description="Laminin EGF-like" evidence="22">
    <location>
        <begin position="1748"/>
        <end position="1794"/>
    </location>
</feature>
<feature type="disulfide bond" evidence="15">
    <location>
        <begin position="2105"/>
        <end position="2114"/>
    </location>
</feature>
<feature type="disulfide bond" evidence="15">
    <location>
        <begin position="3457"/>
        <end position="3466"/>
    </location>
</feature>
<feature type="domain" description="Laminin IV type A" evidence="24">
    <location>
        <begin position="1174"/>
        <end position="1352"/>
    </location>
</feature>
<evidence type="ECO:0000259" key="21">
    <source>
        <dbReference type="PROSITE" id="PS50026"/>
    </source>
</evidence>
<evidence type="ECO:0000256" key="12">
    <source>
        <dbReference type="ARBA" id="ARBA00023157"/>
    </source>
</evidence>
<feature type="domain" description="EGF-like" evidence="21">
    <location>
        <begin position="3688"/>
        <end position="3726"/>
    </location>
</feature>
<feature type="disulfide bond" evidence="17">
    <location>
        <begin position="378"/>
        <end position="396"/>
    </location>
</feature>
<feature type="domain" description="Ig-like" evidence="23">
    <location>
        <begin position="3133"/>
        <end position="3214"/>
    </location>
</feature>
<evidence type="ECO:0000256" key="19">
    <source>
        <dbReference type="SAM" id="MobiDB-lite"/>
    </source>
</evidence>
<dbReference type="PRINTS" id="PR00261">
    <property type="entry name" value="LDLRECEPTOR"/>
</dbReference>
<dbReference type="InterPro" id="IPR013106">
    <property type="entry name" value="Ig_V-set"/>
</dbReference>
<feature type="compositionally biased region" description="Acidic residues" evidence="19">
    <location>
        <begin position="2698"/>
        <end position="2707"/>
    </location>
</feature>
<feature type="disulfide bond" evidence="17">
    <location>
        <begin position="390"/>
        <end position="405"/>
    </location>
</feature>
<evidence type="ECO:0000256" key="2">
    <source>
        <dbReference type="ARBA" id="ARBA00004302"/>
    </source>
</evidence>
<dbReference type="SMART" id="SM00192">
    <property type="entry name" value="LDLa"/>
    <property type="match status" value="20"/>
</dbReference>
<keyword evidence="9" id="KW-0084">Basement membrane</keyword>
<dbReference type="SMART" id="SM00406">
    <property type="entry name" value="IGv"/>
    <property type="match status" value="2"/>
</dbReference>
<evidence type="ECO:0000259" key="20">
    <source>
        <dbReference type="PROSITE" id="PS50025"/>
    </source>
</evidence>
<feature type="disulfide bond" evidence="16">
    <location>
        <begin position="3888"/>
        <end position="3915"/>
    </location>
</feature>
<dbReference type="Proteomes" id="UP000183832">
    <property type="component" value="Unassembled WGS sequence"/>
</dbReference>
<feature type="compositionally biased region" description="Pro residues" evidence="19">
    <location>
        <begin position="2750"/>
        <end position="2760"/>
    </location>
</feature>
<feature type="domain" description="EGF-like" evidence="21">
    <location>
        <begin position="3394"/>
        <end position="3430"/>
    </location>
</feature>
<dbReference type="InterPro" id="IPR002172">
    <property type="entry name" value="LDrepeatLR_classA_rpt"/>
</dbReference>
<dbReference type="PROSITE" id="PS50026">
    <property type="entry name" value="EGF_3"/>
    <property type="match status" value="4"/>
</dbReference>
<dbReference type="GO" id="GO:0005509">
    <property type="term" value="F:calcium ion binding"/>
    <property type="evidence" value="ECO:0007669"/>
    <property type="project" value="InterPro"/>
</dbReference>
<dbReference type="PROSITE" id="PS01209">
    <property type="entry name" value="LDLRA_1"/>
    <property type="match status" value="9"/>
</dbReference>
<feature type="disulfide bond" evidence="17">
    <location>
        <begin position="371"/>
        <end position="383"/>
    </location>
</feature>
<feature type="domain" description="EGF-like" evidence="21">
    <location>
        <begin position="3432"/>
        <end position="3467"/>
    </location>
</feature>
<feature type="domain" description="Ig-like" evidence="23">
    <location>
        <begin position="794"/>
        <end position="892"/>
    </location>
</feature>
<dbReference type="FunFam" id="4.10.400.10:FF:000062">
    <property type="entry name" value="Terribly reduced optic lobes, isoform AI"/>
    <property type="match status" value="1"/>
</dbReference>
<dbReference type="SMART" id="SM00281">
    <property type="entry name" value="LamB"/>
    <property type="match status" value="3"/>
</dbReference>
<feature type="domain" description="Laminin G" evidence="20">
    <location>
        <begin position="3732"/>
        <end position="3915"/>
    </location>
</feature>
<dbReference type="SUPFAM" id="SSF57196">
    <property type="entry name" value="EGF/Laminin"/>
    <property type="match status" value="3"/>
</dbReference>
<evidence type="ECO:0000256" key="4">
    <source>
        <dbReference type="ARBA" id="ARBA00022525"/>
    </source>
</evidence>
<dbReference type="CDD" id="cd00112">
    <property type="entry name" value="LDLa"/>
    <property type="match status" value="20"/>
</dbReference>
<feature type="domain" description="Laminin G" evidence="20">
    <location>
        <begin position="3474"/>
        <end position="3650"/>
    </location>
</feature>
<dbReference type="Pfam" id="PF24973">
    <property type="entry name" value="EGF_LMN_ATRN"/>
    <property type="match status" value="1"/>
</dbReference>
<dbReference type="Gene3D" id="2.10.25.10">
    <property type="entry name" value="Laminin"/>
    <property type="match status" value="7"/>
</dbReference>
<feature type="disulfide bond" evidence="17">
    <location>
        <begin position="199"/>
        <end position="214"/>
    </location>
</feature>
<feature type="domain" description="Ig-like" evidence="23">
    <location>
        <begin position="2320"/>
        <end position="2405"/>
    </location>
</feature>
<evidence type="ECO:0000256" key="17">
    <source>
        <dbReference type="PROSITE-ProRule" id="PRU00124"/>
    </source>
</evidence>
<feature type="domain" description="Laminin IV type A" evidence="24">
    <location>
        <begin position="1534"/>
        <end position="1714"/>
    </location>
</feature>
<feature type="disulfide bond" evidence="17">
    <location>
        <begin position="765"/>
        <end position="783"/>
    </location>
</feature>
<feature type="domain" description="Ig-like" evidence="23">
    <location>
        <begin position="3044"/>
        <end position="3128"/>
    </location>
</feature>
<feature type="domain" description="Ig-like" evidence="23">
    <location>
        <begin position="1027"/>
        <end position="1110"/>
    </location>
</feature>
<feature type="disulfide bond" evidence="17">
    <location>
        <begin position="990"/>
        <end position="1002"/>
    </location>
</feature>
<dbReference type="CDD" id="cd00055">
    <property type="entry name" value="EGF_Lam"/>
    <property type="match status" value="4"/>
</dbReference>
<dbReference type="PROSITE" id="PS01186">
    <property type="entry name" value="EGF_2"/>
    <property type="match status" value="3"/>
</dbReference>
<dbReference type="SUPFAM" id="SSF49899">
    <property type="entry name" value="Concanavalin A-like lectins/glucanases"/>
    <property type="match status" value="3"/>
</dbReference>
<dbReference type="SMART" id="SM00408">
    <property type="entry name" value="IGc2"/>
    <property type="match status" value="13"/>
</dbReference>
<evidence type="ECO:0000259" key="23">
    <source>
        <dbReference type="PROSITE" id="PS50835"/>
    </source>
</evidence>
<keyword evidence="4" id="KW-0964">Secreted</keyword>
<feature type="disulfide bond" evidence="17">
    <location>
        <begin position="946"/>
        <end position="958"/>
    </location>
</feature>
<dbReference type="PANTHER" id="PTHR24270:SF58">
    <property type="entry name" value="LOW-DENSITY LIPOPROTEIN RECEPTOR-LIKE"/>
    <property type="match status" value="1"/>
</dbReference>
<feature type="disulfide bond" evidence="15">
    <location>
        <begin position="3420"/>
        <end position="3429"/>
    </location>
</feature>
<evidence type="ECO:0000256" key="14">
    <source>
        <dbReference type="ARBA" id="ARBA00023292"/>
    </source>
</evidence>
<feature type="disulfide bond" evidence="17">
    <location>
        <begin position="428"/>
        <end position="443"/>
    </location>
</feature>
<feature type="disulfide bond" evidence="17">
    <location>
        <begin position="736"/>
        <end position="751"/>
    </location>
</feature>
<keyword evidence="5" id="KW-0272">Extracellular matrix</keyword>
<feature type="compositionally biased region" description="Acidic residues" evidence="19">
    <location>
        <begin position="3915"/>
        <end position="3929"/>
    </location>
</feature>
<dbReference type="Pfam" id="PF00052">
    <property type="entry name" value="Laminin_B"/>
    <property type="match status" value="3"/>
</dbReference>
<dbReference type="FunFam" id="2.10.25.10:FF:000090">
    <property type="entry name" value="laminin subunit alpha"/>
    <property type="match status" value="1"/>
</dbReference>
<feature type="disulfide bond" evidence="15">
    <location>
        <begin position="3716"/>
        <end position="3725"/>
    </location>
</feature>
<dbReference type="Pfam" id="PF00054">
    <property type="entry name" value="Laminin_G_1"/>
    <property type="match status" value="1"/>
</dbReference>
<feature type="disulfide bond" evidence="17">
    <location>
        <begin position="926"/>
        <end position="941"/>
    </location>
</feature>
<dbReference type="CDD" id="cd00096">
    <property type="entry name" value="Ig"/>
    <property type="match status" value="1"/>
</dbReference>
<dbReference type="InterPro" id="IPR001881">
    <property type="entry name" value="EGF-like_Ca-bd_dom"/>
</dbReference>
<evidence type="ECO:0000259" key="24">
    <source>
        <dbReference type="PROSITE" id="PS51115"/>
    </source>
</evidence>
<dbReference type="SMART" id="SM00180">
    <property type="entry name" value="EGF_Lam"/>
    <property type="match status" value="5"/>
</dbReference>
<feature type="disulfide bond" evidence="17">
    <location>
        <begin position="78"/>
        <end position="93"/>
    </location>
</feature>
<comment type="caution">
    <text evidence="15">Lacks conserved residue(s) required for the propagation of feature annotation.</text>
</comment>
<dbReference type="PROSITE" id="PS00022">
    <property type="entry name" value="EGF_1"/>
    <property type="match status" value="5"/>
</dbReference>
<dbReference type="GO" id="GO:0016192">
    <property type="term" value="P:vesicle-mediated transport"/>
    <property type="evidence" value="ECO:0007669"/>
    <property type="project" value="UniProtKB-ARBA"/>
</dbReference>
<dbReference type="Gene3D" id="4.10.400.10">
    <property type="entry name" value="Low-density Lipoprotein Receptor"/>
    <property type="match status" value="20"/>
</dbReference>
<dbReference type="InterPro" id="IPR002049">
    <property type="entry name" value="LE_dom"/>
</dbReference>
<evidence type="ECO:0000256" key="18">
    <source>
        <dbReference type="PROSITE-ProRule" id="PRU00460"/>
    </source>
</evidence>
<accession>A0A1J1IHQ5</accession>
<keyword evidence="8" id="KW-0677">Repeat</keyword>
<feature type="disulfide bond" evidence="17">
    <location>
        <begin position="187"/>
        <end position="205"/>
    </location>
</feature>
<feature type="disulfide bond" evidence="17">
    <location>
        <begin position="997"/>
        <end position="1015"/>
    </location>
</feature>
<feature type="compositionally biased region" description="Basic and acidic residues" evidence="19">
    <location>
        <begin position="2708"/>
        <end position="2749"/>
    </location>
</feature>
<feature type="disulfide bond" evidence="17">
    <location>
        <begin position="163"/>
        <end position="178"/>
    </location>
</feature>
<feature type="disulfide bond" evidence="17">
    <location>
        <begin position="914"/>
        <end position="932"/>
    </location>
</feature>
<feature type="disulfide bond" evidence="17">
    <location>
        <begin position="104"/>
        <end position="122"/>
    </location>
</feature>
<feature type="disulfide bond" evidence="17">
    <location>
        <begin position="724"/>
        <end position="742"/>
    </location>
</feature>
<feature type="domain" description="Ig-like" evidence="23">
    <location>
        <begin position="2504"/>
        <end position="2590"/>
    </location>
</feature>
<dbReference type="GO" id="GO:0048731">
    <property type="term" value="P:system development"/>
    <property type="evidence" value="ECO:0007669"/>
    <property type="project" value="UniProtKB-ARBA"/>
</dbReference>
<keyword evidence="12 15" id="KW-1015">Disulfide bond</keyword>
<evidence type="ECO:0000256" key="6">
    <source>
        <dbReference type="ARBA" id="ARBA00022692"/>
    </source>
</evidence>
<dbReference type="Gene3D" id="2.60.40.10">
    <property type="entry name" value="Immunoglobulins"/>
    <property type="match status" value="13"/>
</dbReference>
<feature type="region of interest" description="Disordered" evidence="19">
    <location>
        <begin position="3911"/>
        <end position="3936"/>
    </location>
</feature>
<evidence type="ECO:0000256" key="11">
    <source>
        <dbReference type="ARBA" id="ARBA00023136"/>
    </source>
</evidence>
<feature type="disulfide bond" evidence="17">
    <location>
        <begin position="758"/>
        <end position="770"/>
    </location>
</feature>
<keyword evidence="10" id="KW-1133">Transmembrane helix</keyword>
<comment type="subcellular location">
    <subcellularLocation>
        <location evidence="3">Endomembrane system</location>
    </subcellularLocation>
    <subcellularLocation>
        <location evidence="1">Membrane</location>
        <topology evidence="1">Single-pass membrane protein</topology>
    </subcellularLocation>
    <subcellularLocation>
        <location evidence="2">Secreted</location>
        <location evidence="2">Extracellular space</location>
        <location evidence="2">Extracellular matrix</location>
        <location evidence="2">Basement membrane</location>
    </subcellularLocation>
</comment>
<feature type="disulfide bond" evidence="17">
    <location>
        <begin position="907"/>
        <end position="919"/>
    </location>
</feature>
<feature type="disulfide bond" evidence="17">
    <location>
        <begin position="582"/>
        <end position="597"/>
    </location>
</feature>
<feature type="domain" description="Ig-like" evidence="23">
    <location>
        <begin position="2415"/>
        <end position="2496"/>
    </location>
</feature>
<feature type="disulfide bond" evidence="17">
    <location>
        <begin position="338"/>
        <end position="356"/>
    </location>
</feature>
<feature type="disulfide bond" evidence="17">
    <location>
        <begin position="599"/>
        <end position="611"/>
    </location>
</feature>
<feature type="disulfide bond" evidence="17">
    <location>
        <begin position="236"/>
        <end position="251"/>
    </location>
</feature>
<evidence type="ECO:0000256" key="9">
    <source>
        <dbReference type="ARBA" id="ARBA00022869"/>
    </source>
</evidence>
<feature type="disulfide bond" evidence="18">
    <location>
        <begin position="1821"/>
        <end position="1830"/>
    </location>
</feature>
<feature type="disulfide bond" evidence="17">
    <location>
        <begin position="538"/>
        <end position="553"/>
    </location>
</feature>
<dbReference type="InterPro" id="IPR003598">
    <property type="entry name" value="Ig_sub2"/>
</dbReference>
<feature type="disulfide bond" evidence="18">
    <location>
        <begin position="1432"/>
        <end position="1441"/>
    </location>
</feature>
<dbReference type="Pfam" id="PF00057">
    <property type="entry name" value="Ldl_recept_a"/>
    <property type="match status" value="18"/>
</dbReference>
<feature type="disulfide bond" evidence="17">
    <location>
        <begin position="465"/>
        <end position="483"/>
    </location>
</feature>
<feature type="domain" description="Ig-like" evidence="23">
    <location>
        <begin position="2132"/>
        <end position="2220"/>
    </location>
</feature>
<evidence type="ECO:0000256" key="1">
    <source>
        <dbReference type="ARBA" id="ARBA00004167"/>
    </source>
</evidence>
<feature type="disulfide bond" evidence="17">
    <location>
        <begin position="965"/>
        <end position="980"/>
    </location>
</feature>
<dbReference type="SMART" id="SM00179">
    <property type="entry name" value="EGF_CA"/>
    <property type="match status" value="2"/>
</dbReference>
<name>A0A1J1IHQ5_9DIPT</name>
<feature type="disulfide bond" evidence="17">
    <location>
        <begin position="180"/>
        <end position="192"/>
    </location>
</feature>
<feature type="disulfide bond" evidence="17">
    <location>
        <begin position="350"/>
        <end position="365"/>
    </location>
</feature>
<feature type="disulfide bond" evidence="17">
    <location>
        <begin position="717"/>
        <end position="729"/>
    </location>
</feature>
<dbReference type="Pfam" id="PF13927">
    <property type="entry name" value="Ig_3"/>
    <property type="match status" value="9"/>
</dbReference>
<feature type="disulfide bond" evidence="17">
    <location>
        <begin position="66"/>
        <end position="84"/>
    </location>
</feature>
<feature type="disulfide bond" evidence="15">
    <location>
        <begin position="3436"/>
        <end position="3446"/>
    </location>
</feature>
<feature type="disulfide bond" evidence="17">
    <location>
        <begin position="618"/>
        <end position="633"/>
    </location>
</feature>
<evidence type="ECO:0000313" key="25">
    <source>
        <dbReference type="EMBL" id="CRK99747.1"/>
    </source>
</evidence>
<feature type="disulfide bond" evidence="17">
    <location>
        <begin position="301"/>
        <end position="316"/>
    </location>
</feature>
<feature type="disulfide bond" evidence="17">
    <location>
        <begin position="661"/>
        <end position="676"/>
    </location>
</feature>
<dbReference type="InterPro" id="IPR056863">
    <property type="entry name" value="LMN_ATRN_NET-like_EGF"/>
</dbReference>
<dbReference type="Pfam" id="PF00008">
    <property type="entry name" value="EGF"/>
    <property type="match status" value="2"/>
</dbReference>
<dbReference type="InterPro" id="IPR000742">
    <property type="entry name" value="EGF"/>
</dbReference>
<feature type="disulfide bond" evidence="17">
    <location>
        <begin position="331"/>
        <end position="343"/>
    </location>
</feature>
<feature type="domain" description="Laminin G" evidence="20">
    <location>
        <begin position="3219"/>
        <end position="3396"/>
    </location>
</feature>
<keyword evidence="13" id="KW-0325">Glycoprotein</keyword>
<feature type="domain" description="Ig-like" evidence="23">
    <location>
        <begin position="2762"/>
        <end position="2847"/>
    </location>
</feature>
<feature type="domain" description="Laminin IV type A" evidence="24">
    <location>
        <begin position="1876"/>
        <end position="2048"/>
    </location>
</feature>
<protein>
    <submittedName>
        <fullName evidence="25">CLUMA_CG013004, isoform A</fullName>
    </submittedName>
</protein>
<feature type="disulfide bond" evidence="17">
    <location>
        <begin position="642"/>
        <end position="654"/>
    </location>
</feature>
<evidence type="ECO:0000256" key="15">
    <source>
        <dbReference type="PROSITE-ProRule" id="PRU00076"/>
    </source>
</evidence>
<dbReference type="InterPro" id="IPR003599">
    <property type="entry name" value="Ig_sub"/>
</dbReference>
<feature type="disulfide bond" evidence="17">
    <location>
        <begin position="606"/>
        <end position="624"/>
    </location>
</feature>
<dbReference type="GO" id="GO:0009653">
    <property type="term" value="P:anatomical structure morphogenesis"/>
    <property type="evidence" value="ECO:0007669"/>
    <property type="project" value="UniProtKB-ARBA"/>
</dbReference>
<feature type="domain" description="Ig-like" evidence="23">
    <location>
        <begin position="2231"/>
        <end position="2314"/>
    </location>
</feature>
<dbReference type="FunFam" id="2.10.25.10:FF:000106">
    <property type="entry name" value="Heparan sulfate proteoglycan 2"/>
    <property type="match status" value="1"/>
</dbReference>
<dbReference type="InterPro" id="IPR023415">
    <property type="entry name" value="LDLR_class-A_CS"/>
</dbReference>
<feature type="disulfide bond" evidence="18">
    <location>
        <begin position="1444"/>
        <end position="1458"/>
    </location>
</feature>
<feature type="domain" description="EGF-like" evidence="21">
    <location>
        <begin position="2078"/>
        <end position="2115"/>
    </location>
</feature>
<dbReference type="GO" id="GO:0012505">
    <property type="term" value="C:endomembrane system"/>
    <property type="evidence" value="ECO:0007669"/>
    <property type="project" value="UniProtKB-SubCell"/>
</dbReference>
<evidence type="ECO:0000259" key="22">
    <source>
        <dbReference type="PROSITE" id="PS50027"/>
    </source>
</evidence>
<dbReference type="PROSITE" id="PS50835">
    <property type="entry name" value="IG_LIKE"/>
    <property type="match status" value="13"/>
</dbReference>
<keyword evidence="26" id="KW-1185">Reference proteome</keyword>
<feature type="domain" description="Laminin EGF-like" evidence="22">
    <location>
        <begin position="1407"/>
        <end position="1460"/>
    </location>
</feature>
<dbReference type="SUPFAM" id="SSF48726">
    <property type="entry name" value="Immunoglobulin"/>
    <property type="match status" value="13"/>
</dbReference>
<dbReference type="STRING" id="568069.A0A1J1IHQ5"/>
<feature type="disulfide bond" evidence="17">
    <location>
        <begin position="458"/>
        <end position="470"/>
    </location>
</feature>
<evidence type="ECO:0000256" key="13">
    <source>
        <dbReference type="ARBA" id="ARBA00023180"/>
    </source>
</evidence>
<feature type="domain" description="Laminin EGF-like" evidence="22">
    <location>
        <begin position="1801"/>
        <end position="1850"/>
    </location>
</feature>
<keyword evidence="6" id="KW-0812">Transmembrane</keyword>
<feature type="domain" description="Ig-like" evidence="23">
    <location>
        <begin position="2595"/>
        <end position="2688"/>
    </location>
</feature>
<dbReference type="OrthoDB" id="7753453at2759"/>
<keyword evidence="7" id="KW-0732">Signal</keyword>
<feature type="region of interest" description="Disordered" evidence="19">
    <location>
        <begin position="2694"/>
        <end position="2771"/>
    </location>
</feature>
<dbReference type="PROSITE" id="PS01248">
    <property type="entry name" value="EGF_LAM_1"/>
    <property type="match status" value="4"/>
</dbReference>
<feature type="disulfide bond" evidence="17">
    <location>
        <begin position="21"/>
        <end position="33"/>
    </location>
</feature>
<dbReference type="CDD" id="cd00110">
    <property type="entry name" value="LamG"/>
    <property type="match status" value="3"/>
</dbReference>
<keyword evidence="15" id="KW-0245">EGF-like domain</keyword>
<organism evidence="25 26">
    <name type="scientific">Clunio marinus</name>
    <dbReference type="NCBI Taxonomy" id="568069"/>
    <lineage>
        <taxon>Eukaryota</taxon>
        <taxon>Metazoa</taxon>
        <taxon>Ecdysozoa</taxon>
        <taxon>Arthropoda</taxon>
        <taxon>Hexapoda</taxon>
        <taxon>Insecta</taxon>
        <taxon>Pterygota</taxon>
        <taxon>Neoptera</taxon>
        <taxon>Endopterygota</taxon>
        <taxon>Diptera</taxon>
        <taxon>Nematocera</taxon>
        <taxon>Chironomoidea</taxon>
        <taxon>Chironomidae</taxon>
        <taxon>Clunio</taxon>
    </lineage>
</organism>
<evidence type="ECO:0000313" key="26">
    <source>
        <dbReference type="Proteomes" id="UP000183832"/>
    </source>
</evidence>
<dbReference type="SMART" id="SM00282">
    <property type="entry name" value="LamG"/>
    <property type="match status" value="3"/>
</dbReference>
<evidence type="ECO:0000256" key="8">
    <source>
        <dbReference type="ARBA" id="ARBA00022737"/>
    </source>
</evidence>
<dbReference type="SMART" id="SM00409">
    <property type="entry name" value="IG"/>
    <property type="match status" value="13"/>
</dbReference>
<dbReference type="Gene3D" id="2.60.120.200">
    <property type="match status" value="3"/>
</dbReference>
<dbReference type="InterPro" id="IPR000034">
    <property type="entry name" value="Laminin_IV"/>
</dbReference>
<evidence type="ECO:0000256" key="3">
    <source>
        <dbReference type="ARBA" id="ARBA00004308"/>
    </source>
</evidence>
<dbReference type="PANTHER" id="PTHR24270">
    <property type="entry name" value="LOW-DENSITY LIPOPROTEIN RECEPTOR-RELATED"/>
    <property type="match status" value="1"/>
</dbReference>
<dbReference type="InterPro" id="IPR001791">
    <property type="entry name" value="Laminin_G"/>
</dbReference>
<dbReference type="PROSITE" id="PS50025">
    <property type="entry name" value="LAM_G_DOMAIN"/>
    <property type="match status" value="3"/>
</dbReference>
<dbReference type="InterPro" id="IPR013320">
    <property type="entry name" value="ConA-like_dom_sf"/>
</dbReference>
<keyword evidence="11" id="KW-0472">Membrane</keyword>
<evidence type="ECO:0000256" key="7">
    <source>
        <dbReference type="ARBA" id="ARBA00022729"/>
    </source>
</evidence>
<feature type="disulfide bond" evidence="17">
    <location>
        <begin position="40"/>
        <end position="55"/>
    </location>
</feature>
<dbReference type="InterPro" id="IPR007110">
    <property type="entry name" value="Ig-like_dom"/>
</dbReference>
<dbReference type="SUPFAM" id="SSF57424">
    <property type="entry name" value="LDL receptor-like module"/>
    <property type="match status" value="20"/>
</dbReference>
<dbReference type="Pfam" id="PF00053">
    <property type="entry name" value="EGF_laminin"/>
    <property type="match status" value="5"/>
</dbReference>
<dbReference type="EMBL" id="CVRI01000052">
    <property type="protein sequence ID" value="CRK99747.1"/>
    <property type="molecule type" value="Genomic_DNA"/>
</dbReference>
<dbReference type="SMART" id="SM00181">
    <property type="entry name" value="EGF"/>
    <property type="match status" value="8"/>
</dbReference>
<feature type="disulfide bond" evidence="17">
    <location>
        <begin position="570"/>
        <end position="588"/>
    </location>
</feature>
<evidence type="ECO:0000256" key="5">
    <source>
        <dbReference type="ARBA" id="ARBA00022530"/>
    </source>
</evidence>
<feature type="disulfide bond" evidence="17">
    <location>
        <begin position="649"/>
        <end position="667"/>
    </location>
</feature>
<gene>
    <name evidence="25" type="ORF">CLUMA_CG013004</name>
</gene>
<dbReference type="GO" id="GO:0030154">
    <property type="term" value="P:cell differentiation"/>
    <property type="evidence" value="ECO:0007669"/>
    <property type="project" value="UniProtKB-ARBA"/>
</dbReference>
<dbReference type="GO" id="GO:0005604">
    <property type="term" value="C:basement membrane"/>
    <property type="evidence" value="ECO:0007669"/>
    <property type="project" value="UniProtKB-SubCell"/>
</dbReference>
<reference evidence="25 26" key="1">
    <citation type="submission" date="2015-04" db="EMBL/GenBank/DDBJ databases">
        <authorList>
            <person name="Syromyatnikov M.Y."/>
            <person name="Popov V.N."/>
        </authorList>
    </citation>
    <scope>NUCLEOTIDE SEQUENCE [LARGE SCALE GENOMIC DNA]</scope>
</reference>
<feature type="disulfide bond" evidence="17">
    <location>
        <begin position="28"/>
        <end position="46"/>
    </location>
</feature>
<dbReference type="GO" id="GO:0048513">
    <property type="term" value="P:animal organ development"/>
    <property type="evidence" value="ECO:0007669"/>
    <property type="project" value="UniProtKB-ARBA"/>
</dbReference>
<dbReference type="InterPro" id="IPR013783">
    <property type="entry name" value="Ig-like_fold"/>
</dbReference>